<dbReference type="Proteomes" id="UP000006727">
    <property type="component" value="Chromosome 7"/>
</dbReference>
<evidence type="ECO:0000313" key="1">
    <source>
        <dbReference type="EMBL" id="PNR51252.1"/>
    </source>
</evidence>
<organism evidence="1">
    <name type="scientific">Physcomitrium patens</name>
    <name type="common">Spreading-leaved earth moss</name>
    <name type="synonym">Physcomitrella patens</name>
    <dbReference type="NCBI Taxonomy" id="3218"/>
    <lineage>
        <taxon>Eukaryota</taxon>
        <taxon>Viridiplantae</taxon>
        <taxon>Streptophyta</taxon>
        <taxon>Embryophyta</taxon>
        <taxon>Bryophyta</taxon>
        <taxon>Bryophytina</taxon>
        <taxon>Bryopsida</taxon>
        <taxon>Funariidae</taxon>
        <taxon>Funariales</taxon>
        <taxon>Funariaceae</taxon>
        <taxon>Physcomitrium</taxon>
    </lineage>
</organism>
<dbReference type="EnsemblPlants" id="Pp3c7_15690V3.1">
    <property type="protein sequence ID" value="PAC:32923423.CDS.1"/>
    <property type="gene ID" value="Pp3c7_15690"/>
</dbReference>
<reference evidence="2" key="3">
    <citation type="submission" date="2020-12" db="UniProtKB">
        <authorList>
            <consortium name="EnsemblPlants"/>
        </authorList>
    </citation>
    <scope>IDENTIFICATION</scope>
</reference>
<dbReference type="InParanoid" id="A0A2K1KBV3"/>
<evidence type="ECO:0000313" key="3">
    <source>
        <dbReference type="Proteomes" id="UP000006727"/>
    </source>
</evidence>
<reference evidence="1 3" key="2">
    <citation type="journal article" date="2018" name="Plant J.">
        <title>The Physcomitrella patens chromosome-scale assembly reveals moss genome structure and evolution.</title>
        <authorList>
            <person name="Lang D."/>
            <person name="Ullrich K.K."/>
            <person name="Murat F."/>
            <person name="Fuchs J."/>
            <person name="Jenkins J."/>
            <person name="Haas F.B."/>
            <person name="Piednoel M."/>
            <person name="Gundlach H."/>
            <person name="Van Bel M."/>
            <person name="Meyberg R."/>
            <person name="Vives C."/>
            <person name="Morata J."/>
            <person name="Symeonidi A."/>
            <person name="Hiss M."/>
            <person name="Muchero W."/>
            <person name="Kamisugi Y."/>
            <person name="Saleh O."/>
            <person name="Blanc G."/>
            <person name="Decker E.L."/>
            <person name="van Gessel N."/>
            <person name="Grimwood J."/>
            <person name="Hayes R.D."/>
            <person name="Graham S.W."/>
            <person name="Gunter L.E."/>
            <person name="McDaniel S.F."/>
            <person name="Hoernstein S.N.W."/>
            <person name="Larsson A."/>
            <person name="Li F.W."/>
            <person name="Perroud P.F."/>
            <person name="Phillips J."/>
            <person name="Ranjan P."/>
            <person name="Rokshar D.S."/>
            <person name="Rothfels C.J."/>
            <person name="Schneider L."/>
            <person name="Shu S."/>
            <person name="Stevenson D.W."/>
            <person name="Thummler F."/>
            <person name="Tillich M."/>
            <person name="Villarreal Aguilar J.C."/>
            <person name="Widiez T."/>
            <person name="Wong G.K."/>
            <person name="Wymore A."/>
            <person name="Zhang Y."/>
            <person name="Zimmer A.D."/>
            <person name="Quatrano R.S."/>
            <person name="Mayer K.F.X."/>
            <person name="Goodstein D."/>
            <person name="Casacuberta J.M."/>
            <person name="Vandepoele K."/>
            <person name="Reski R."/>
            <person name="Cuming A.C."/>
            <person name="Tuskan G.A."/>
            <person name="Maumus F."/>
            <person name="Salse J."/>
            <person name="Schmutz J."/>
            <person name="Rensing S.A."/>
        </authorList>
    </citation>
    <scope>NUCLEOTIDE SEQUENCE [LARGE SCALE GENOMIC DNA]</scope>
    <source>
        <strain evidence="2 3">cv. Gransden 2004</strain>
    </source>
</reference>
<evidence type="ECO:0000313" key="2">
    <source>
        <dbReference type="EnsemblPlants" id="PAC:32923423.CDS.1"/>
    </source>
</evidence>
<dbReference type="EMBL" id="ABEU02000007">
    <property type="protein sequence ID" value="PNR51252.1"/>
    <property type="molecule type" value="Genomic_DNA"/>
</dbReference>
<protein>
    <submittedName>
        <fullName evidence="1 2">Uncharacterized protein</fullName>
    </submittedName>
</protein>
<dbReference type="Gramene" id="Pp3c7_15690V3.1">
    <property type="protein sequence ID" value="PAC:32923423.CDS.1"/>
    <property type="gene ID" value="Pp3c7_15690"/>
</dbReference>
<gene>
    <name evidence="1" type="ORF">PHYPA_010438</name>
</gene>
<proteinExistence type="predicted"/>
<reference evidence="1 3" key="1">
    <citation type="journal article" date="2008" name="Science">
        <title>The Physcomitrella genome reveals evolutionary insights into the conquest of land by plants.</title>
        <authorList>
            <person name="Rensing S."/>
            <person name="Lang D."/>
            <person name="Zimmer A."/>
            <person name="Terry A."/>
            <person name="Salamov A."/>
            <person name="Shapiro H."/>
            <person name="Nishiyama T."/>
            <person name="Perroud P.-F."/>
            <person name="Lindquist E."/>
            <person name="Kamisugi Y."/>
            <person name="Tanahashi T."/>
            <person name="Sakakibara K."/>
            <person name="Fujita T."/>
            <person name="Oishi K."/>
            <person name="Shin-I T."/>
            <person name="Kuroki Y."/>
            <person name="Toyoda A."/>
            <person name="Suzuki Y."/>
            <person name="Hashimoto A."/>
            <person name="Yamaguchi K."/>
            <person name="Sugano A."/>
            <person name="Kohara Y."/>
            <person name="Fujiyama A."/>
            <person name="Anterola A."/>
            <person name="Aoki S."/>
            <person name="Ashton N."/>
            <person name="Barbazuk W.B."/>
            <person name="Barker E."/>
            <person name="Bennetzen J."/>
            <person name="Bezanilla M."/>
            <person name="Blankenship R."/>
            <person name="Cho S.H."/>
            <person name="Dutcher S."/>
            <person name="Estelle M."/>
            <person name="Fawcett J.A."/>
            <person name="Gundlach H."/>
            <person name="Hanada K."/>
            <person name="Heyl A."/>
            <person name="Hicks K.A."/>
            <person name="Hugh J."/>
            <person name="Lohr M."/>
            <person name="Mayer K."/>
            <person name="Melkozernov A."/>
            <person name="Murata T."/>
            <person name="Nelson D."/>
            <person name="Pils B."/>
            <person name="Prigge M."/>
            <person name="Reiss B."/>
            <person name="Renner T."/>
            <person name="Rombauts S."/>
            <person name="Rushton P."/>
            <person name="Sanderfoot A."/>
            <person name="Schween G."/>
            <person name="Shiu S.-H."/>
            <person name="Stueber K."/>
            <person name="Theodoulou F.L."/>
            <person name="Tu H."/>
            <person name="Van de Peer Y."/>
            <person name="Verrier P.J."/>
            <person name="Waters E."/>
            <person name="Wood A."/>
            <person name="Yang L."/>
            <person name="Cove D."/>
            <person name="Cuming A."/>
            <person name="Hasebe M."/>
            <person name="Lucas S."/>
            <person name="Mishler D.B."/>
            <person name="Reski R."/>
            <person name="Grigoriev I."/>
            <person name="Quatrano R.S."/>
            <person name="Boore J.L."/>
        </authorList>
    </citation>
    <scope>NUCLEOTIDE SEQUENCE [LARGE SCALE GENOMIC DNA]</scope>
    <source>
        <strain evidence="2 3">cv. Gransden 2004</strain>
    </source>
</reference>
<sequence>MRRCWNPSLVLDFDLHVVDGVRTLHVQSMSTVFLVNVVLTVCVLTNRAFGTSNPGNLHLDSSMDFVASHNVYKNNMISVHAQCRLYK</sequence>
<accession>A0A2K1KBV3</accession>
<dbReference type="AlphaFoldDB" id="A0A2K1KBV3"/>
<name>A0A2K1KBV3_PHYPA</name>
<keyword evidence="3" id="KW-1185">Reference proteome</keyword>